<organism evidence="6 7">
    <name type="scientific">Brevibacillus fluminis</name>
    <dbReference type="NCBI Taxonomy" id="511487"/>
    <lineage>
        <taxon>Bacteria</taxon>
        <taxon>Bacillati</taxon>
        <taxon>Bacillota</taxon>
        <taxon>Bacilli</taxon>
        <taxon>Bacillales</taxon>
        <taxon>Paenibacillaceae</taxon>
        <taxon>Brevibacillus</taxon>
    </lineage>
</organism>
<evidence type="ECO:0000313" key="7">
    <source>
        <dbReference type="Proteomes" id="UP000271031"/>
    </source>
</evidence>
<feature type="transmembrane region" description="Helical" evidence="5">
    <location>
        <begin position="97"/>
        <end position="125"/>
    </location>
</feature>
<dbReference type="PIRSF" id="PIRSF006060">
    <property type="entry name" value="AA_transporter"/>
    <property type="match status" value="1"/>
</dbReference>
<dbReference type="GO" id="GO:0016020">
    <property type="term" value="C:membrane"/>
    <property type="evidence" value="ECO:0007669"/>
    <property type="project" value="UniProtKB-SubCell"/>
</dbReference>
<proteinExistence type="predicted"/>
<sequence>MPTQREKRGNFMDQEQYLKKKMGFWSLTALSLGGIIGSSWLFGPWATAKLAGPAAILSWVIGAVAITLIAMVYAELGRVKPESGGLGRYPLYSHGSMLATVTSYSIWLGYCATAPVESAGVIQYANQFLPGLYDVASEQLTTTGILAATLLMIFFVVFNYFGVKLFAVTNTVITVIKFVVPVLTILAFFMTGFHAENFTSQGFAPNGISAGLSAILTSGIFFAYTGFGNVIMMGGEVVNPRRNIPLALIASLVVAAIMYVLLQVVFIGAVPPEMLANGWSGIKFDSPFANLAMIANMVWLSWIITADAMVSPTGSALAYTAGTSRHVYGMAKSGFLPSYFGVINKRFGVPTRALAFNFVIGLLFLFPLKSWTAIVAIVGAIGIYKYASACVTVMVFRKVGLTKDKGLPGMNLIAPLAFVFATLLIYWTKWSKVQLGITGLIIGVGGYLIVHFIRKNKKEEILGGLYLIVYILMLIALSYFGNFGGIGILPEPYMSVIAAVVGFGFYYLAVYNGVWYMRKIGNVAELEESIANQQ</sequence>
<evidence type="ECO:0000256" key="3">
    <source>
        <dbReference type="ARBA" id="ARBA00022989"/>
    </source>
</evidence>
<comment type="caution">
    <text evidence="6">The sequence shown here is derived from an EMBL/GenBank/DDBJ whole genome shotgun (WGS) entry which is preliminary data.</text>
</comment>
<comment type="subcellular location">
    <subcellularLocation>
        <location evidence="1">Membrane</location>
        <topology evidence="1">Multi-pass membrane protein</topology>
    </subcellularLocation>
</comment>
<feature type="transmembrane region" description="Helical" evidence="5">
    <location>
        <begin position="465"/>
        <end position="486"/>
    </location>
</feature>
<feature type="transmembrane region" description="Helical" evidence="5">
    <location>
        <begin position="54"/>
        <end position="76"/>
    </location>
</feature>
<accession>A0A3M8DRA0</accession>
<dbReference type="AlphaFoldDB" id="A0A3M8DRA0"/>
<feature type="transmembrane region" description="Helical" evidence="5">
    <location>
        <begin position="145"/>
        <end position="163"/>
    </location>
</feature>
<feature type="transmembrane region" description="Helical" evidence="5">
    <location>
        <begin position="349"/>
        <end position="368"/>
    </location>
</feature>
<feature type="transmembrane region" description="Helical" evidence="5">
    <location>
        <begin position="175"/>
        <end position="195"/>
    </location>
</feature>
<evidence type="ECO:0000256" key="2">
    <source>
        <dbReference type="ARBA" id="ARBA00022692"/>
    </source>
</evidence>
<keyword evidence="4 5" id="KW-0472">Membrane</keyword>
<keyword evidence="7" id="KW-1185">Reference proteome</keyword>
<dbReference type="InterPro" id="IPR052962">
    <property type="entry name" value="AA_Transporter_AGT"/>
</dbReference>
<dbReference type="EMBL" id="RHHQ01000008">
    <property type="protein sequence ID" value="RNB89507.1"/>
    <property type="molecule type" value="Genomic_DNA"/>
</dbReference>
<reference evidence="6 7" key="1">
    <citation type="submission" date="2018-10" db="EMBL/GenBank/DDBJ databases">
        <title>Phylogenomics of Brevibacillus.</title>
        <authorList>
            <person name="Dunlap C."/>
        </authorList>
    </citation>
    <scope>NUCLEOTIDE SEQUENCE [LARGE SCALE GENOMIC DNA]</scope>
    <source>
        <strain evidence="6 7">JCM 15716</strain>
    </source>
</reference>
<gene>
    <name evidence="6" type="ORF">EDM56_09945</name>
</gene>
<protein>
    <submittedName>
        <fullName evidence="6">APC family permease</fullName>
    </submittedName>
</protein>
<feature type="transmembrane region" description="Helical" evidence="5">
    <location>
        <begin position="288"/>
        <end position="310"/>
    </location>
</feature>
<feature type="transmembrane region" description="Helical" evidence="5">
    <location>
        <begin position="492"/>
        <end position="510"/>
    </location>
</feature>
<feature type="transmembrane region" description="Helical" evidence="5">
    <location>
        <begin position="207"/>
        <end position="232"/>
    </location>
</feature>
<feature type="transmembrane region" description="Helical" evidence="5">
    <location>
        <begin position="21"/>
        <end position="42"/>
    </location>
</feature>
<dbReference type="Proteomes" id="UP000271031">
    <property type="component" value="Unassembled WGS sequence"/>
</dbReference>
<name>A0A3M8DRA0_9BACL</name>
<dbReference type="Gene3D" id="1.20.1740.10">
    <property type="entry name" value="Amino acid/polyamine transporter I"/>
    <property type="match status" value="1"/>
</dbReference>
<dbReference type="PANTHER" id="PTHR47547:SF1">
    <property type="entry name" value="ASPARTATE-PROTON SYMPORTER"/>
    <property type="match status" value="1"/>
</dbReference>
<evidence type="ECO:0000313" key="6">
    <source>
        <dbReference type="EMBL" id="RNB89507.1"/>
    </source>
</evidence>
<evidence type="ECO:0000256" key="1">
    <source>
        <dbReference type="ARBA" id="ARBA00004141"/>
    </source>
</evidence>
<evidence type="ECO:0000256" key="4">
    <source>
        <dbReference type="ARBA" id="ARBA00023136"/>
    </source>
</evidence>
<feature type="transmembrane region" description="Helical" evidence="5">
    <location>
        <begin position="433"/>
        <end position="453"/>
    </location>
</feature>
<dbReference type="OrthoDB" id="9762947at2"/>
<keyword evidence="2 5" id="KW-0812">Transmembrane</keyword>
<dbReference type="GO" id="GO:0022857">
    <property type="term" value="F:transmembrane transporter activity"/>
    <property type="evidence" value="ECO:0007669"/>
    <property type="project" value="InterPro"/>
</dbReference>
<dbReference type="Pfam" id="PF13520">
    <property type="entry name" value="AA_permease_2"/>
    <property type="match status" value="1"/>
</dbReference>
<keyword evidence="3 5" id="KW-1133">Transmembrane helix</keyword>
<dbReference type="InterPro" id="IPR002293">
    <property type="entry name" value="AA/rel_permease1"/>
</dbReference>
<feature type="transmembrane region" description="Helical" evidence="5">
    <location>
        <begin position="408"/>
        <end position="427"/>
    </location>
</feature>
<dbReference type="PANTHER" id="PTHR47547">
    <property type="match status" value="1"/>
</dbReference>
<evidence type="ECO:0000256" key="5">
    <source>
        <dbReference type="SAM" id="Phobius"/>
    </source>
</evidence>
<feature type="transmembrane region" description="Helical" evidence="5">
    <location>
        <begin position="244"/>
        <end position="268"/>
    </location>
</feature>
<feature type="transmembrane region" description="Helical" evidence="5">
    <location>
        <begin position="374"/>
        <end position="396"/>
    </location>
</feature>